<dbReference type="Proteomes" id="UP000030136">
    <property type="component" value="Unassembled WGS sequence"/>
</dbReference>
<sequence length="200" mass="22307">MIYTFVAEMNRRIILTLLALCLACTASFAQLRQGENTYPIAAENIYLIEAQKLSPFVSKVLSLVELKNDTASVATTLAQPEKLQSVINRLKRDLPVQPLDLTESAKYHQWSMDVPFQDKNRNLSPEVLTEIACLSDGFKRGQYGYIVIRASYKPADLLIPIRMDKIKQALESSGIPSTSIGLAQDKALDAHGEIELIVIR</sequence>
<comment type="caution">
    <text evidence="2">The sequence shown here is derived from an EMBL/GenBank/DDBJ whole genome shotgun (WGS) entry which is preliminary data.</text>
</comment>
<dbReference type="EMBL" id="JQJC01000023">
    <property type="protein sequence ID" value="KGN93789.1"/>
    <property type="molecule type" value="Genomic_DNA"/>
</dbReference>
<evidence type="ECO:0000313" key="2">
    <source>
        <dbReference type="EMBL" id="KGN93789.1"/>
    </source>
</evidence>
<evidence type="ECO:0000313" key="3">
    <source>
        <dbReference type="Proteomes" id="UP000030136"/>
    </source>
</evidence>
<organism evidence="2 3">
    <name type="scientific">Porphyromonas crevioricanis</name>
    <dbReference type="NCBI Taxonomy" id="393921"/>
    <lineage>
        <taxon>Bacteria</taxon>
        <taxon>Pseudomonadati</taxon>
        <taxon>Bacteroidota</taxon>
        <taxon>Bacteroidia</taxon>
        <taxon>Bacteroidales</taxon>
        <taxon>Porphyromonadaceae</taxon>
        <taxon>Porphyromonas</taxon>
    </lineage>
</organism>
<feature type="chain" id="PRO_5044303778" evidence="1">
    <location>
        <begin position="30"/>
        <end position="200"/>
    </location>
</feature>
<proteinExistence type="predicted"/>
<dbReference type="AlphaFoldDB" id="A0AB34PEQ0"/>
<protein>
    <submittedName>
        <fullName evidence="2">Uncharacterized protein</fullName>
    </submittedName>
</protein>
<evidence type="ECO:0000256" key="1">
    <source>
        <dbReference type="SAM" id="SignalP"/>
    </source>
</evidence>
<reference evidence="2 3" key="1">
    <citation type="submission" date="2014-08" db="EMBL/GenBank/DDBJ databases">
        <title>Porphyromonas crevioricanis strain:COT-253_OH1447 Genome sequencing.</title>
        <authorList>
            <person name="Wallis C."/>
            <person name="Deusch O."/>
            <person name="O'Flynn C."/>
            <person name="Davis I."/>
            <person name="Jospin G."/>
            <person name="Darling A.E."/>
            <person name="Coil D.A."/>
            <person name="Alexiev A."/>
            <person name="Horsfall A."/>
            <person name="Kirkwood N."/>
            <person name="Harris S."/>
            <person name="Eisen J.A."/>
        </authorList>
    </citation>
    <scope>NUCLEOTIDE SEQUENCE [LARGE SCALE GENOMIC DNA]</scope>
    <source>
        <strain evidence="3">COT-253 OH1447</strain>
    </source>
</reference>
<gene>
    <name evidence="2" type="ORF">HQ38_08460</name>
</gene>
<keyword evidence="1" id="KW-0732">Signal</keyword>
<name>A0AB34PEQ0_9PORP</name>
<feature type="signal peptide" evidence="1">
    <location>
        <begin position="1"/>
        <end position="29"/>
    </location>
</feature>
<accession>A0AB34PEQ0</accession>